<evidence type="ECO:0000259" key="2">
    <source>
        <dbReference type="Pfam" id="PF04168"/>
    </source>
</evidence>
<keyword evidence="5" id="KW-1185">Reference proteome</keyword>
<accession>A0A517QX10</accession>
<dbReference type="InterPro" id="IPR007296">
    <property type="entry name" value="DUF403"/>
</dbReference>
<protein>
    <submittedName>
        <fullName evidence="4">Uncharacterized protein</fullName>
    </submittedName>
</protein>
<evidence type="ECO:0000259" key="3">
    <source>
        <dbReference type="Pfam" id="PF14403"/>
    </source>
</evidence>
<dbReference type="PANTHER" id="PTHR34595:SF2">
    <property type="entry name" value="BLR2978 PROTEIN"/>
    <property type="match status" value="1"/>
</dbReference>
<dbReference type="RefSeq" id="WP_145362423.1">
    <property type="nucleotide sequence ID" value="NZ_CP036268.1"/>
</dbReference>
<evidence type="ECO:0000313" key="5">
    <source>
        <dbReference type="Proteomes" id="UP000317318"/>
    </source>
</evidence>
<reference evidence="4 5" key="1">
    <citation type="submission" date="2019-02" db="EMBL/GenBank/DDBJ databases">
        <title>Deep-cultivation of Planctomycetes and their phenomic and genomic characterization uncovers novel biology.</title>
        <authorList>
            <person name="Wiegand S."/>
            <person name="Jogler M."/>
            <person name="Boedeker C."/>
            <person name="Pinto D."/>
            <person name="Vollmers J."/>
            <person name="Rivas-Marin E."/>
            <person name="Kohn T."/>
            <person name="Peeters S.H."/>
            <person name="Heuer A."/>
            <person name="Rast P."/>
            <person name="Oberbeckmann S."/>
            <person name="Bunk B."/>
            <person name="Jeske O."/>
            <person name="Meyerdierks A."/>
            <person name="Storesund J.E."/>
            <person name="Kallscheuer N."/>
            <person name="Luecker S."/>
            <person name="Lage O.M."/>
            <person name="Pohl T."/>
            <person name="Merkel B.J."/>
            <person name="Hornburger P."/>
            <person name="Mueller R.-W."/>
            <person name="Bruemmer F."/>
            <person name="Labrenz M."/>
            <person name="Spormann A.M."/>
            <person name="Op den Camp H."/>
            <person name="Overmann J."/>
            <person name="Amann R."/>
            <person name="Jetten M.S.M."/>
            <person name="Mascher T."/>
            <person name="Medema M.H."/>
            <person name="Devos D.P."/>
            <person name="Kaster A.-K."/>
            <person name="Ovreas L."/>
            <person name="Rohde M."/>
            <person name="Galperin M.Y."/>
            <person name="Jogler C."/>
        </authorList>
    </citation>
    <scope>NUCLEOTIDE SEQUENCE [LARGE SCALE GENOMIC DNA]</scope>
    <source>
        <strain evidence="4 5">Pan189</strain>
    </source>
</reference>
<dbReference type="AlphaFoldDB" id="A0A517QX10"/>
<name>A0A517QX10_9PLAN</name>
<dbReference type="KEGG" id="svp:Pan189_05570"/>
<dbReference type="EMBL" id="CP036268">
    <property type="protein sequence ID" value="QDT36202.1"/>
    <property type="molecule type" value="Genomic_DNA"/>
</dbReference>
<feature type="region of interest" description="Disordered" evidence="1">
    <location>
        <begin position="1"/>
        <end position="36"/>
    </location>
</feature>
<dbReference type="Pfam" id="PF14403">
    <property type="entry name" value="CP_ATPgrasp_2"/>
    <property type="match status" value="1"/>
</dbReference>
<dbReference type="InterPro" id="IPR025841">
    <property type="entry name" value="CP_ATPgrasp_2"/>
</dbReference>
<dbReference type="Gene3D" id="3.30.1490.270">
    <property type="match status" value="1"/>
</dbReference>
<evidence type="ECO:0000313" key="4">
    <source>
        <dbReference type="EMBL" id="QDT36202.1"/>
    </source>
</evidence>
<dbReference type="SUPFAM" id="SSF56059">
    <property type="entry name" value="Glutathione synthetase ATP-binding domain-like"/>
    <property type="match status" value="1"/>
</dbReference>
<feature type="compositionally biased region" description="Low complexity" evidence="1">
    <location>
        <begin position="9"/>
        <end position="24"/>
    </location>
</feature>
<dbReference type="OrthoDB" id="9803842at2"/>
<dbReference type="PANTHER" id="PTHR34595">
    <property type="entry name" value="BLR5612 PROTEIN"/>
    <property type="match status" value="1"/>
</dbReference>
<feature type="domain" description="DUF403" evidence="2">
    <location>
        <begin position="545"/>
        <end position="862"/>
    </location>
</feature>
<proteinExistence type="predicted"/>
<dbReference type="Proteomes" id="UP000317318">
    <property type="component" value="Chromosome"/>
</dbReference>
<sequence>MTEQRQTQAASSAPADAASPEALSSPPPVPLSNSNPATAASALSAYRAPAGRYDEMIDNAGHIRSAWTGFRSIVDRLGERVLSRRWDRSQRLIYENGITFAAYGDPSDTPRPWRVDALPILVGEDEWGAIAEGLKQRARLMSALLADLYGPRTILAAGVMPAEAIYRNPGYRLPYHAHLNAESNWLPFFSSDLGRSPDGRWWVLADRTEAASGLGFALENRIVVSRMLPEPFRDCQVQRLASFFMNMRKTLGELAPRNRENPRVVLLTNGPSHRNYFEDAYLARYLGYPLAEGGDLTVRGDAVYLKTLDGLRMVDVIFRRPTSHDCDPLELGGNSSSGIAGLLSAVRRGGVSVANPLGSGLVESPAIMAFLPRLCRFLFGEELKLPGVASWWCGEAASKDYVLKNLDRLDIKPAFRLRGRDASLIEEIKHLDKAALAERIKAEPTAFVAQEKVDRSTAPLWNANSITPTRIAVRTYLVATGDDYDVMPGGLARTSVETDQLEVSLLSGEGSKDTWVVGSSPVEHTSLLPRGDESIALLRDGVDVPSRVAGNIFWFGRQLERLDAAARLVRTAISRLSGERSDDQLPELPAIYRALSELGLVRSDMMYESVPDLVPQLADALSSGLFDVRRPGTLRGIFNRLQRVATITRDRLSPDTWRSVIRIEERLHRAEKAATDPADLLDLSNALIIDVAAISGMVIESTTRTTLFAFLELGRRMERSVQGLNIIRNCLVEPEYVGGELLEVCLELSDSLMTYRSRYLARLQLEAVFDLVMTDESNPRSVAYQLADICRQVDRLPREKSASGYSSDQRLAMSMLHAVRMADVEKICDQRRLGDKAPLEKLVDEIDESLPKLNNVVAHRYLELTGKTHQLSEPEHAG</sequence>
<dbReference type="Gene3D" id="3.40.50.11290">
    <property type="match status" value="1"/>
</dbReference>
<evidence type="ECO:0000256" key="1">
    <source>
        <dbReference type="SAM" id="MobiDB-lite"/>
    </source>
</evidence>
<organism evidence="4 5">
    <name type="scientific">Stratiformator vulcanicus</name>
    <dbReference type="NCBI Taxonomy" id="2527980"/>
    <lineage>
        <taxon>Bacteria</taxon>
        <taxon>Pseudomonadati</taxon>
        <taxon>Planctomycetota</taxon>
        <taxon>Planctomycetia</taxon>
        <taxon>Planctomycetales</taxon>
        <taxon>Planctomycetaceae</taxon>
        <taxon>Stratiformator</taxon>
    </lineage>
</organism>
<gene>
    <name evidence="4" type="ORF">Pan189_05570</name>
</gene>
<dbReference type="Pfam" id="PF04168">
    <property type="entry name" value="Alpha-E"/>
    <property type="match status" value="1"/>
</dbReference>
<dbReference type="InterPro" id="IPR051680">
    <property type="entry name" value="ATP-dep_Glu-Cys_Ligase-2"/>
</dbReference>
<feature type="domain" description="Circularly permuted ATP-grasp type 2" evidence="3">
    <location>
        <begin position="119"/>
        <end position="494"/>
    </location>
</feature>